<dbReference type="InterPro" id="IPR036390">
    <property type="entry name" value="WH_DNA-bd_sf"/>
</dbReference>
<dbReference type="OrthoDB" id="10985at2157"/>
<evidence type="ECO:0000313" key="1">
    <source>
        <dbReference type="EMBL" id="SDF69777.1"/>
    </source>
</evidence>
<accession>A0A1G7N7B3</accession>
<name>A0A1G7N7B3_9EURY</name>
<dbReference type="Pfam" id="PF12840">
    <property type="entry name" value="HTH_20"/>
    <property type="match status" value="1"/>
</dbReference>
<dbReference type="InterPro" id="IPR036388">
    <property type="entry name" value="WH-like_DNA-bd_sf"/>
</dbReference>
<dbReference type="SUPFAM" id="SSF46785">
    <property type="entry name" value="Winged helix' DNA-binding domain"/>
    <property type="match status" value="1"/>
</dbReference>
<evidence type="ECO:0000313" key="2">
    <source>
        <dbReference type="Proteomes" id="UP000199076"/>
    </source>
</evidence>
<protein>
    <submittedName>
        <fullName evidence="1">Helix-turn-helix domain-containing protein</fullName>
    </submittedName>
</protein>
<dbReference type="EMBL" id="FNBK01000008">
    <property type="protein sequence ID" value="SDF69777.1"/>
    <property type="molecule type" value="Genomic_DNA"/>
</dbReference>
<dbReference type="Gene3D" id="1.10.10.10">
    <property type="entry name" value="Winged helix-like DNA-binding domain superfamily/Winged helix DNA-binding domain"/>
    <property type="match status" value="1"/>
</dbReference>
<dbReference type="AlphaFoldDB" id="A0A1G7N7B3"/>
<sequence>MSQSPSAVSAVKFAETTSNDVTTVDSAENVQHVLDALDDADCRAILEATSEDALSANEVSDTCDLPLSTTYRKLELLTDAGLLAERTRLCTTGKHSSEYVRTVEDVVVSLGASGEMGLEVTQRARSPGDR</sequence>
<keyword evidence="2" id="KW-1185">Reference proteome</keyword>
<reference evidence="2" key="1">
    <citation type="submission" date="2016-10" db="EMBL/GenBank/DDBJ databases">
        <authorList>
            <person name="Varghese N."/>
            <person name="Submissions S."/>
        </authorList>
    </citation>
    <scope>NUCLEOTIDE SEQUENCE [LARGE SCALE GENOMIC DNA]</scope>
    <source>
        <strain evidence="2">IBRC-M 10760</strain>
    </source>
</reference>
<dbReference type="RefSeq" id="WP_092692517.1">
    <property type="nucleotide sequence ID" value="NZ_FNBK01000008.1"/>
</dbReference>
<proteinExistence type="predicted"/>
<dbReference type="Proteomes" id="UP000199076">
    <property type="component" value="Unassembled WGS sequence"/>
</dbReference>
<organism evidence="1 2">
    <name type="scientific">Halorientalis regularis</name>
    <dbReference type="NCBI Taxonomy" id="660518"/>
    <lineage>
        <taxon>Archaea</taxon>
        <taxon>Methanobacteriati</taxon>
        <taxon>Methanobacteriota</taxon>
        <taxon>Stenosarchaea group</taxon>
        <taxon>Halobacteria</taxon>
        <taxon>Halobacteriales</taxon>
        <taxon>Haloarculaceae</taxon>
        <taxon>Halorientalis</taxon>
    </lineage>
</organism>
<dbReference type="STRING" id="660518.SAMN05216218_108204"/>
<gene>
    <name evidence="1" type="ORF">SAMN05216218_108204</name>
</gene>